<dbReference type="InterPro" id="IPR050438">
    <property type="entry name" value="LMW_PTPase"/>
</dbReference>
<dbReference type="PANTHER" id="PTHR11717:SF31">
    <property type="entry name" value="LOW MOLECULAR WEIGHT PROTEIN-TYROSINE-PHOSPHATASE ETP-RELATED"/>
    <property type="match status" value="1"/>
</dbReference>
<feature type="domain" description="Phosphotyrosine protein phosphatase I" evidence="1">
    <location>
        <begin position="1"/>
        <end position="125"/>
    </location>
</feature>
<dbReference type="InterPro" id="IPR023485">
    <property type="entry name" value="Ptyr_pPase"/>
</dbReference>
<keyword evidence="3" id="KW-1185">Reference proteome</keyword>
<evidence type="ECO:0000313" key="3">
    <source>
        <dbReference type="Proteomes" id="UP000031982"/>
    </source>
</evidence>
<accession>A0ABR5AVA1</accession>
<organism evidence="2 3">
    <name type="scientific">Bacillus badius</name>
    <dbReference type="NCBI Taxonomy" id="1455"/>
    <lineage>
        <taxon>Bacteria</taxon>
        <taxon>Bacillati</taxon>
        <taxon>Bacillota</taxon>
        <taxon>Bacilli</taxon>
        <taxon>Bacillales</taxon>
        <taxon>Bacillaceae</taxon>
        <taxon>Pseudobacillus</taxon>
    </lineage>
</organism>
<name>A0ABR5AVA1_BACBA</name>
<reference evidence="2 3" key="1">
    <citation type="submission" date="2015-01" db="EMBL/GenBank/DDBJ databases">
        <title>Genome Assembly of Bacillus badius MTCC 1458.</title>
        <authorList>
            <person name="Verma A."/>
            <person name="Khatri I."/>
            <person name="Mual P."/>
            <person name="Subramanian S."/>
            <person name="Krishnamurthi S."/>
        </authorList>
    </citation>
    <scope>NUCLEOTIDE SEQUENCE [LARGE SCALE GENOMIC DNA]</scope>
    <source>
        <strain evidence="2 3">MTCC 1458</strain>
    </source>
</reference>
<proteinExistence type="predicted"/>
<dbReference type="Pfam" id="PF01451">
    <property type="entry name" value="LMWPc"/>
    <property type="match status" value="1"/>
</dbReference>
<dbReference type="EMBL" id="JXLP01000009">
    <property type="protein sequence ID" value="KIL78677.1"/>
    <property type="molecule type" value="Genomic_DNA"/>
</dbReference>
<comment type="caution">
    <text evidence="2">The sequence shown here is derived from an EMBL/GenBank/DDBJ whole genome shotgun (WGS) entry which is preliminary data.</text>
</comment>
<dbReference type="CDD" id="cd16344">
    <property type="entry name" value="LMWPAP"/>
    <property type="match status" value="1"/>
</dbReference>
<dbReference type="Gene3D" id="3.40.50.2300">
    <property type="match status" value="1"/>
</dbReference>
<dbReference type="SMART" id="SM00226">
    <property type="entry name" value="LMWPc"/>
    <property type="match status" value="1"/>
</dbReference>
<evidence type="ECO:0000259" key="1">
    <source>
        <dbReference type="SMART" id="SM00226"/>
    </source>
</evidence>
<dbReference type="SUPFAM" id="SSF52788">
    <property type="entry name" value="Phosphotyrosine protein phosphatases I"/>
    <property type="match status" value="1"/>
</dbReference>
<evidence type="ECO:0000313" key="2">
    <source>
        <dbReference type="EMBL" id="KIL78677.1"/>
    </source>
</evidence>
<gene>
    <name evidence="2" type="ORF">SD77_4357</name>
</gene>
<dbReference type="InterPro" id="IPR036196">
    <property type="entry name" value="Ptyr_pPase_sf"/>
</dbReference>
<dbReference type="Proteomes" id="UP000031982">
    <property type="component" value="Unassembled WGS sequence"/>
</dbReference>
<sequence length="141" mass="15541">MAEAILKDRKQEWEVRSAGVYAAAGSGASAHTMAVLKENQISFQHVSQGLGKDVVEWADAIFTMTASHKQAVLSLFPDCANKLWTLKEFAKGERGDVADPYGGSIEEYRQTYEELDELITEALKKMQSEAGDVPERGHHGE</sequence>
<dbReference type="PANTHER" id="PTHR11717">
    <property type="entry name" value="LOW MOLECULAR WEIGHT PROTEIN TYROSINE PHOSPHATASE"/>
    <property type="match status" value="1"/>
</dbReference>
<protein>
    <submittedName>
        <fullName evidence="2">Low molecular weight protein tyrosine phosphatase</fullName>
    </submittedName>
</protein>